<feature type="coiled-coil region" evidence="1">
    <location>
        <begin position="39"/>
        <end position="66"/>
    </location>
</feature>
<dbReference type="EMBL" id="CABVLZ010000004">
    <property type="protein sequence ID" value="VVU95213.1"/>
    <property type="molecule type" value="Genomic_DNA"/>
</dbReference>
<reference evidence="2" key="1">
    <citation type="submission" date="2019-09" db="EMBL/GenBank/DDBJ databases">
        <authorList>
            <person name="Needham M D."/>
        </authorList>
    </citation>
    <scope>NUCLEOTIDE SEQUENCE</scope>
</reference>
<sequence>MNENSQLTIKANFAEISKDYKNARKGFIEEEKKAFSLIESSTKQEKEKLEQAYKEYNAKVDKVLSSTEFKNIENKAKEHSQEISKNLLKAKKEFIKIREHVLKQDWSEEKKQKKIGELYQYVLNKLYTKEEMDKFQQLMGNMIITMPSNCKRLN</sequence>
<name>A0A5E8CIJ7_9ZZZZ</name>
<keyword evidence="1" id="KW-0175">Coiled coil</keyword>
<evidence type="ECO:0000313" key="2">
    <source>
        <dbReference type="EMBL" id="VVU95213.1"/>
    </source>
</evidence>
<evidence type="ECO:0000256" key="1">
    <source>
        <dbReference type="SAM" id="Coils"/>
    </source>
</evidence>
<proteinExistence type="predicted"/>
<organism evidence="2">
    <name type="scientific">seawater metagenome</name>
    <dbReference type="NCBI Taxonomy" id="1561972"/>
    <lineage>
        <taxon>unclassified sequences</taxon>
        <taxon>metagenomes</taxon>
        <taxon>ecological metagenomes</taxon>
    </lineage>
</organism>
<dbReference type="AlphaFoldDB" id="A0A5E8CIJ7"/>
<protein>
    <submittedName>
        <fullName evidence="2">Uncharacterized protein</fullName>
    </submittedName>
</protein>
<gene>
    <name evidence="2" type="ORF">CPAV1605_938</name>
</gene>
<accession>A0A5E8CIJ7</accession>